<name>A0A2P2NK66_RHIMU</name>
<evidence type="ECO:0000313" key="2">
    <source>
        <dbReference type="EMBL" id="MBX42857.1"/>
    </source>
</evidence>
<proteinExistence type="predicted"/>
<dbReference type="EMBL" id="GGEC01062373">
    <property type="protein sequence ID" value="MBX42857.1"/>
    <property type="molecule type" value="Transcribed_RNA"/>
</dbReference>
<accession>A0A2P2NK66</accession>
<feature type="compositionally biased region" description="Basic residues" evidence="1">
    <location>
        <begin position="26"/>
        <end position="38"/>
    </location>
</feature>
<feature type="compositionally biased region" description="Polar residues" evidence="1">
    <location>
        <begin position="1"/>
        <end position="23"/>
    </location>
</feature>
<reference evidence="2" key="1">
    <citation type="submission" date="2018-02" db="EMBL/GenBank/DDBJ databases">
        <title>Rhizophora mucronata_Transcriptome.</title>
        <authorList>
            <person name="Meera S.P."/>
            <person name="Sreeshan A."/>
            <person name="Augustine A."/>
        </authorList>
    </citation>
    <scope>NUCLEOTIDE SEQUENCE</scope>
    <source>
        <tissue evidence="2">Leaf</tissue>
    </source>
</reference>
<organism evidence="2">
    <name type="scientific">Rhizophora mucronata</name>
    <name type="common">Asiatic mangrove</name>
    <dbReference type="NCBI Taxonomy" id="61149"/>
    <lineage>
        <taxon>Eukaryota</taxon>
        <taxon>Viridiplantae</taxon>
        <taxon>Streptophyta</taxon>
        <taxon>Embryophyta</taxon>
        <taxon>Tracheophyta</taxon>
        <taxon>Spermatophyta</taxon>
        <taxon>Magnoliopsida</taxon>
        <taxon>eudicotyledons</taxon>
        <taxon>Gunneridae</taxon>
        <taxon>Pentapetalae</taxon>
        <taxon>rosids</taxon>
        <taxon>fabids</taxon>
        <taxon>Malpighiales</taxon>
        <taxon>Rhizophoraceae</taxon>
        <taxon>Rhizophora</taxon>
    </lineage>
</organism>
<feature type="region of interest" description="Disordered" evidence="1">
    <location>
        <begin position="1"/>
        <end position="38"/>
    </location>
</feature>
<evidence type="ECO:0000256" key="1">
    <source>
        <dbReference type="SAM" id="MobiDB-lite"/>
    </source>
</evidence>
<dbReference type="AlphaFoldDB" id="A0A2P2NK66"/>
<sequence>MQSLAQKFTQMNEPLIQRTTMTQPLRCRKTKKRKKEYK</sequence>
<protein>
    <submittedName>
        <fullName evidence="2">Uncharacterized protein</fullName>
    </submittedName>
</protein>